<keyword evidence="4" id="KW-1015">Disulfide bond</keyword>
<gene>
    <name evidence="10" type="primary">Prss38</name>
</gene>
<protein>
    <submittedName>
        <fullName evidence="10">Serine protease 38 isoform X1</fullName>
    </submittedName>
</protein>
<dbReference type="FunFam" id="2.40.10.10:FF:000039">
    <property type="entry name" value="Brain-specific serine protease 4"/>
    <property type="match status" value="1"/>
</dbReference>
<dbReference type="PROSITE" id="PS50240">
    <property type="entry name" value="TRYPSIN_DOM"/>
    <property type="match status" value="1"/>
</dbReference>
<accession>A0A1U7QI14</accession>
<evidence type="ECO:0000256" key="6">
    <source>
        <dbReference type="RuleBase" id="RU363034"/>
    </source>
</evidence>
<evidence type="ECO:0000256" key="3">
    <source>
        <dbReference type="ARBA" id="ARBA00022801"/>
    </source>
</evidence>
<evidence type="ECO:0000259" key="8">
    <source>
        <dbReference type="PROSITE" id="PS50240"/>
    </source>
</evidence>
<dbReference type="PANTHER" id="PTHR24253:SF159">
    <property type="entry name" value="SERINE PROTEASE 42"/>
    <property type="match status" value="1"/>
</dbReference>
<sequence length="321" mass="35000">MAAPTSGLGPLGNLLLLLLLATPTWVASVSHRHPKSPANSVRDVACGQPVLPGKILGGMAAPDQKWPWQVSLHFSGLHVCGGSILSAYWVLTAAHCFDSGKKIETFDVYVGLTDLSVATRYTQWLEVNKLIIHPTYMWFHPVGGDVALLQLKSPIVFSDSVLPVCLPPPNLSLHGLSCWATGWGHVSQQGDSLKQLQEVQLPLIPMLQCQLLYGFTTYFLPEMLCAGDIKNERNVCEGDSGGPLVCKVNQTWVQIGIVSWGRGCAHPLYPGVYANVSYFLNWIHYYLKTTPIPPLPTPSLCSSLTANPSIFVTMLASLLVW</sequence>
<keyword evidence="2 7" id="KW-0732">Signal</keyword>
<dbReference type="SUPFAM" id="SSF50494">
    <property type="entry name" value="Trypsin-like serine proteases"/>
    <property type="match status" value="1"/>
</dbReference>
<feature type="domain" description="Peptidase S1" evidence="8">
    <location>
        <begin position="55"/>
        <end position="288"/>
    </location>
</feature>
<dbReference type="SMART" id="SM00020">
    <property type="entry name" value="Tryp_SPc"/>
    <property type="match status" value="1"/>
</dbReference>
<reference evidence="10" key="1">
    <citation type="submission" date="2025-08" db="UniProtKB">
        <authorList>
            <consortium name="RefSeq"/>
        </authorList>
    </citation>
    <scope>IDENTIFICATION</scope>
    <source>
        <tissue evidence="10">Liver</tissue>
    </source>
</reference>
<keyword evidence="6" id="KW-0720">Serine protease</keyword>
<dbReference type="PANTHER" id="PTHR24253">
    <property type="entry name" value="TRANSMEMBRANE PROTEASE SERINE"/>
    <property type="match status" value="1"/>
</dbReference>
<proteinExistence type="predicted"/>
<dbReference type="Gene3D" id="2.40.10.10">
    <property type="entry name" value="Trypsin-like serine proteases"/>
    <property type="match status" value="1"/>
</dbReference>
<dbReference type="PROSITE" id="PS00135">
    <property type="entry name" value="TRYPSIN_SER"/>
    <property type="match status" value="1"/>
</dbReference>
<dbReference type="InterPro" id="IPR009003">
    <property type="entry name" value="Peptidase_S1_PA"/>
</dbReference>
<evidence type="ECO:0000256" key="5">
    <source>
        <dbReference type="ARBA" id="ARBA00023180"/>
    </source>
</evidence>
<name>A0A1U7QI14_MESAU</name>
<dbReference type="CTD" id="339501"/>
<evidence type="ECO:0000256" key="2">
    <source>
        <dbReference type="ARBA" id="ARBA00022729"/>
    </source>
</evidence>
<dbReference type="InterPro" id="IPR033116">
    <property type="entry name" value="TRYPSIN_SER"/>
</dbReference>
<dbReference type="CDD" id="cd00190">
    <property type="entry name" value="Tryp_SPc"/>
    <property type="match status" value="1"/>
</dbReference>
<dbReference type="InterPro" id="IPR043504">
    <property type="entry name" value="Peptidase_S1_PA_chymotrypsin"/>
</dbReference>
<feature type="signal peptide" evidence="7">
    <location>
        <begin position="1"/>
        <end position="28"/>
    </location>
</feature>
<dbReference type="STRING" id="10036.ENSMAUP00000022585"/>
<dbReference type="OrthoDB" id="10002959at2759"/>
<dbReference type="PROSITE" id="PS00134">
    <property type="entry name" value="TRYPSIN_HIS"/>
    <property type="match status" value="1"/>
</dbReference>
<dbReference type="PRINTS" id="PR00722">
    <property type="entry name" value="CHYMOTRYPSIN"/>
</dbReference>
<keyword evidence="5" id="KW-0325">Glycoprotein</keyword>
<feature type="chain" id="PRO_5010583010" evidence="7">
    <location>
        <begin position="29"/>
        <end position="321"/>
    </location>
</feature>
<dbReference type="AlphaFoldDB" id="A0A1U7QI14"/>
<dbReference type="GO" id="GO:0006508">
    <property type="term" value="P:proteolysis"/>
    <property type="evidence" value="ECO:0007669"/>
    <property type="project" value="UniProtKB-KW"/>
</dbReference>
<dbReference type="InterPro" id="IPR001314">
    <property type="entry name" value="Peptidase_S1A"/>
</dbReference>
<dbReference type="RefSeq" id="XP_005067932.1">
    <property type="nucleotide sequence ID" value="XM_005067875.2"/>
</dbReference>
<dbReference type="eggNOG" id="KOG3627">
    <property type="taxonomic scope" value="Eukaryota"/>
</dbReference>
<keyword evidence="3 6" id="KW-0378">Hydrolase</keyword>
<dbReference type="Pfam" id="PF00089">
    <property type="entry name" value="Trypsin"/>
    <property type="match status" value="1"/>
</dbReference>
<keyword evidence="9" id="KW-1185">Reference proteome</keyword>
<dbReference type="GeneID" id="101831207"/>
<evidence type="ECO:0000256" key="1">
    <source>
        <dbReference type="ARBA" id="ARBA00022670"/>
    </source>
</evidence>
<dbReference type="InterPro" id="IPR001254">
    <property type="entry name" value="Trypsin_dom"/>
</dbReference>
<evidence type="ECO:0000256" key="7">
    <source>
        <dbReference type="SAM" id="SignalP"/>
    </source>
</evidence>
<evidence type="ECO:0000313" key="10">
    <source>
        <dbReference type="RefSeq" id="XP_005067932.1"/>
    </source>
</evidence>
<dbReference type="Proteomes" id="UP000886700">
    <property type="component" value="Unplaced"/>
</dbReference>
<dbReference type="KEGG" id="maua:101831207"/>
<evidence type="ECO:0000313" key="9">
    <source>
        <dbReference type="Proteomes" id="UP000886700"/>
    </source>
</evidence>
<organism evidence="9 10">
    <name type="scientific">Mesocricetus auratus</name>
    <name type="common">Golden hamster</name>
    <dbReference type="NCBI Taxonomy" id="10036"/>
    <lineage>
        <taxon>Eukaryota</taxon>
        <taxon>Metazoa</taxon>
        <taxon>Chordata</taxon>
        <taxon>Craniata</taxon>
        <taxon>Vertebrata</taxon>
        <taxon>Euteleostomi</taxon>
        <taxon>Mammalia</taxon>
        <taxon>Eutheria</taxon>
        <taxon>Euarchontoglires</taxon>
        <taxon>Glires</taxon>
        <taxon>Rodentia</taxon>
        <taxon>Myomorpha</taxon>
        <taxon>Muroidea</taxon>
        <taxon>Cricetidae</taxon>
        <taxon>Cricetinae</taxon>
        <taxon>Mesocricetus</taxon>
    </lineage>
</organism>
<dbReference type="GO" id="GO:0004252">
    <property type="term" value="F:serine-type endopeptidase activity"/>
    <property type="evidence" value="ECO:0007669"/>
    <property type="project" value="InterPro"/>
</dbReference>
<evidence type="ECO:0000256" key="4">
    <source>
        <dbReference type="ARBA" id="ARBA00023157"/>
    </source>
</evidence>
<keyword evidence="1 6" id="KW-0645">Protease</keyword>
<dbReference type="InterPro" id="IPR018114">
    <property type="entry name" value="TRYPSIN_HIS"/>
</dbReference>